<dbReference type="EMBL" id="HACG01003540">
    <property type="protein sequence ID" value="CEK50405.1"/>
    <property type="molecule type" value="Transcribed_RNA"/>
</dbReference>
<organism evidence="1">
    <name type="scientific">Arion vulgaris</name>
    <dbReference type="NCBI Taxonomy" id="1028688"/>
    <lineage>
        <taxon>Eukaryota</taxon>
        <taxon>Metazoa</taxon>
        <taxon>Spiralia</taxon>
        <taxon>Lophotrochozoa</taxon>
        <taxon>Mollusca</taxon>
        <taxon>Gastropoda</taxon>
        <taxon>Heterobranchia</taxon>
        <taxon>Euthyneura</taxon>
        <taxon>Panpulmonata</taxon>
        <taxon>Eupulmonata</taxon>
        <taxon>Stylommatophora</taxon>
        <taxon>Helicina</taxon>
        <taxon>Arionoidea</taxon>
        <taxon>Arionidae</taxon>
        <taxon>Arion</taxon>
    </lineage>
</organism>
<gene>
    <name evidence="1" type="primary">ORF10667</name>
</gene>
<proteinExistence type="predicted"/>
<feature type="non-terminal residue" evidence="1">
    <location>
        <position position="1"/>
    </location>
</feature>
<protein>
    <submittedName>
        <fullName evidence="1">Uncharacterized protein</fullName>
    </submittedName>
</protein>
<dbReference type="AlphaFoldDB" id="A0A0B6Y4G2"/>
<evidence type="ECO:0000313" key="1">
    <source>
        <dbReference type="EMBL" id="CEK50405.1"/>
    </source>
</evidence>
<reference evidence="1" key="1">
    <citation type="submission" date="2014-12" db="EMBL/GenBank/DDBJ databases">
        <title>Insight into the proteome of Arion vulgaris.</title>
        <authorList>
            <person name="Aradska J."/>
            <person name="Bulat T."/>
            <person name="Smidak R."/>
            <person name="Sarate P."/>
            <person name="Gangsoo J."/>
            <person name="Sialana F."/>
            <person name="Bilban M."/>
            <person name="Lubec G."/>
        </authorList>
    </citation>
    <scope>NUCLEOTIDE SEQUENCE</scope>
    <source>
        <tissue evidence="1">Skin</tissue>
    </source>
</reference>
<feature type="non-terminal residue" evidence="1">
    <location>
        <position position="68"/>
    </location>
</feature>
<sequence length="68" mass="7755">SVYFSSTMIQTAWVLTLSSMPCCIYIVHSIQKLGCQWIPHYILDSNKNKFLCAHSLSLECLLVMMSLL</sequence>
<name>A0A0B6Y4G2_9EUPU</name>
<accession>A0A0B6Y4G2</accession>